<gene>
    <name evidence="4" type="ORF">PV327_004771</name>
</gene>
<reference evidence="4" key="1">
    <citation type="journal article" date="2023" name="bioRxiv">
        <title>Scaffold-level genome assemblies of two parasitoid biocontrol wasps reveal the parthenogenesis mechanism and an associated novel virus.</title>
        <authorList>
            <person name="Inwood S."/>
            <person name="Skelly J."/>
            <person name="Guhlin J."/>
            <person name="Harrop T."/>
            <person name="Goldson S."/>
            <person name="Dearden P."/>
        </authorList>
    </citation>
    <scope>NUCLEOTIDE SEQUENCE</scope>
    <source>
        <strain evidence="4">Lincoln</strain>
        <tissue evidence="4">Whole body</tissue>
    </source>
</reference>
<dbReference type="Proteomes" id="UP001168972">
    <property type="component" value="Unassembled WGS sequence"/>
</dbReference>
<name>A0AA39KMZ0_MICHY</name>
<accession>A0AA39KMZ0</accession>
<comment type="similarity">
    <text evidence="1">Belongs to the CTNNBIP1 family.</text>
</comment>
<dbReference type="EMBL" id="JAQQBR010001832">
    <property type="protein sequence ID" value="KAK0167364.1"/>
    <property type="molecule type" value="Genomic_DNA"/>
</dbReference>
<dbReference type="Pfam" id="PF06384">
    <property type="entry name" value="ICAT"/>
    <property type="match status" value="1"/>
</dbReference>
<comment type="caution">
    <text evidence="4">The sequence shown here is derived from an EMBL/GenBank/DDBJ whole genome shotgun (WGS) entry which is preliminary data.</text>
</comment>
<dbReference type="InterPro" id="IPR009428">
    <property type="entry name" value="ICAT_dom"/>
</dbReference>
<keyword evidence="2" id="KW-0175">Coiled coil</keyword>
<dbReference type="PANTHER" id="PTHR16505">
    <property type="entry name" value="PROTEIN LZIC"/>
    <property type="match status" value="1"/>
</dbReference>
<feature type="coiled-coil region" evidence="2">
    <location>
        <begin position="6"/>
        <end position="59"/>
    </location>
</feature>
<evidence type="ECO:0000313" key="5">
    <source>
        <dbReference type="Proteomes" id="UP001168972"/>
    </source>
</evidence>
<dbReference type="AlphaFoldDB" id="A0AA39KMZ0"/>
<evidence type="ECO:0000256" key="1">
    <source>
        <dbReference type="ARBA" id="ARBA00006505"/>
    </source>
</evidence>
<dbReference type="PANTHER" id="PTHR16505:SF8">
    <property type="entry name" value="PROTEIN LZIC"/>
    <property type="match status" value="1"/>
</dbReference>
<dbReference type="GO" id="GO:0008013">
    <property type="term" value="F:beta-catenin binding"/>
    <property type="evidence" value="ECO:0007669"/>
    <property type="project" value="InterPro"/>
</dbReference>
<sequence>MSSYGKDETNILKKNLEDQLERLVQQLEDLDECKDELDSSEYEETKKDTMDQMKELNESLQRMLSGDMTLVDDLGAMQLAIQAAICKSFTTPAVIRMFSKREPKLLRERFESIQRDTKLGKINKESSERQLYEILNALKQLGENLSSQEVEFLNTMSYDTVDAGNFVQISDYSVNGHEALAIASQQVRDNRNS</sequence>
<protein>
    <recommendedName>
        <fullName evidence="3">Beta-catenin-interacting ICAT domain-containing protein</fullName>
    </recommendedName>
</protein>
<dbReference type="Gene3D" id="1.10.10.490">
    <property type="entry name" value="Beta-catenin-interacting ICAT"/>
    <property type="match status" value="1"/>
</dbReference>
<dbReference type="InterPro" id="IPR040065">
    <property type="entry name" value="LZIC"/>
</dbReference>
<reference evidence="4" key="2">
    <citation type="submission" date="2023-03" db="EMBL/GenBank/DDBJ databases">
        <authorList>
            <person name="Inwood S.N."/>
            <person name="Skelly J.G."/>
            <person name="Guhlin J."/>
            <person name="Harrop T.W.R."/>
            <person name="Goldson S.G."/>
            <person name="Dearden P.K."/>
        </authorList>
    </citation>
    <scope>NUCLEOTIDE SEQUENCE</scope>
    <source>
        <strain evidence="4">Lincoln</strain>
        <tissue evidence="4">Whole body</tissue>
    </source>
</reference>
<evidence type="ECO:0000259" key="3">
    <source>
        <dbReference type="Pfam" id="PF06384"/>
    </source>
</evidence>
<evidence type="ECO:0000256" key="2">
    <source>
        <dbReference type="SAM" id="Coils"/>
    </source>
</evidence>
<dbReference type="SUPFAM" id="SSF81730">
    <property type="entry name" value="beta-catenin-interacting protein ICAT"/>
    <property type="match status" value="1"/>
</dbReference>
<proteinExistence type="inferred from homology"/>
<keyword evidence="5" id="KW-1185">Reference proteome</keyword>
<dbReference type="InterPro" id="IPR036911">
    <property type="entry name" value="ICAT_sf"/>
</dbReference>
<feature type="domain" description="Beta-catenin-interacting ICAT" evidence="3">
    <location>
        <begin position="113"/>
        <end position="189"/>
    </location>
</feature>
<evidence type="ECO:0000313" key="4">
    <source>
        <dbReference type="EMBL" id="KAK0167364.1"/>
    </source>
</evidence>
<organism evidence="4 5">
    <name type="scientific">Microctonus hyperodae</name>
    <name type="common">Parasitoid wasp</name>
    <dbReference type="NCBI Taxonomy" id="165561"/>
    <lineage>
        <taxon>Eukaryota</taxon>
        <taxon>Metazoa</taxon>
        <taxon>Ecdysozoa</taxon>
        <taxon>Arthropoda</taxon>
        <taxon>Hexapoda</taxon>
        <taxon>Insecta</taxon>
        <taxon>Pterygota</taxon>
        <taxon>Neoptera</taxon>
        <taxon>Endopterygota</taxon>
        <taxon>Hymenoptera</taxon>
        <taxon>Apocrita</taxon>
        <taxon>Ichneumonoidea</taxon>
        <taxon>Braconidae</taxon>
        <taxon>Euphorinae</taxon>
        <taxon>Microctonus</taxon>
    </lineage>
</organism>